<dbReference type="Proteomes" id="UP000595038">
    <property type="component" value="Chromosome"/>
</dbReference>
<evidence type="ECO:0000313" key="2">
    <source>
        <dbReference type="Proteomes" id="UP000595038"/>
    </source>
</evidence>
<proteinExistence type="predicted"/>
<name>A0AB37GPV5_BACLI</name>
<sequence length="131" mass="14862">MRSLIMDLKEEIVELEEALRKAETNTVRGVLQEAIWDRNSKIEKLRPNGFVLADISLKDGTLLNRCLVFSTNDGIGTDAVSDTEEAESILKNDEEVYLQQEYNDGNFAGDVETNTIESYKLYYENCLSEDS</sequence>
<dbReference type="AlphaFoldDB" id="A0AB37GPV5"/>
<gene>
    <name evidence="1" type="ORF">I6G80_14695</name>
</gene>
<protein>
    <submittedName>
        <fullName evidence="1">Uncharacterized protein</fullName>
    </submittedName>
</protein>
<dbReference type="RefSeq" id="WP_142782832.1">
    <property type="nucleotide sequence ID" value="NZ_CP033218.1"/>
</dbReference>
<reference evidence="1 2" key="1">
    <citation type="submission" date="2020-12" db="EMBL/GenBank/DDBJ databases">
        <title>FDA dAtabase for Regulatory Grade micrObial Sequences (FDA-ARGOS): Supporting development and validation of Infectious Disease Dx tests.</title>
        <authorList>
            <person name="Nelson B."/>
            <person name="Plummer A."/>
            <person name="Tallon L."/>
            <person name="Sadzewicz L."/>
            <person name="Zhao X."/>
            <person name="Boylan J."/>
            <person name="Ott S."/>
            <person name="Bowen H."/>
            <person name="Vavikolanu K."/>
            <person name="Mehta A."/>
            <person name="Aluvathingal J."/>
            <person name="Nadendla S."/>
            <person name="Myers T."/>
            <person name="Yan Y."/>
            <person name="Sichtig H."/>
        </authorList>
    </citation>
    <scope>NUCLEOTIDE SEQUENCE [LARGE SCALE GENOMIC DNA]</scope>
    <source>
        <strain evidence="1 2">FDAARGOS_923</strain>
    </source>
</reference>
<organism evidence="1 2">
    <name type="scientific">Bacillus licheniformis</name>
    <dbReference type="NCBI Taxonomy" id="1402"/>
    <lineage>
        <taxon>Bacteria</taxon>
        <taxon>Bacillati</taxon>
        <taxon>Bacillota</taxon>
        <taxon>Bacilli</taxon>
        <taxon>Bacillales</taxon>
        <taxon>Bacillaceae</taxon>
        <taxon>Bacillus</taxon>
    </lineage>
</organism>
<evidence type="ECO:0000313" key="1">
    <source>
        <dbReference type="EMBL" id="QPR71092.1"/>
    </source>
</evidence>
<accession>A0AB37GPV5</accession>
<dbReference type="EMBL" id="CP065647">
    <property type="protein sequence ID" value="QPR71092.1"/>
    <property type="molecule type" value="Genomic_DNA"/>
</dbReference>